<keyword evidence="2 4" id="KW-0067">ATP-binding</keyword>
<dbReference type="InterPro" id="IPR003593">
    <property type="entry name" value="AAA+_ATPase"/>
</dbReference>
<comment type="caution">
    <text evidence="7">The sequence shown here is derived from an EMBL/GenBank/DDBJ whole genome shotgun (WGS) entry which is preliminary data.</text>
</comment>
<dbReference type="PANTHER" id="PTHR23077:SF171">
    <property type="entry name" value="NUCLEAR VALOSIN-CONTAINING PROTEIN-LIKE"/>
    <property type="match status" value="1"/>
</dbReference>
<evidence type="ECO:0000256" key="2">
    <source>
        <dbReference type="ARBA" id="ARBA00022840"/>
    </source>
</evidence>
<dbReference type="Pfam" id="PF17862">
    <property type="entry name" value="AAA_lid_3"/>
    <property type="match status" value="1"/>
</dbReference>
<keyword evidence="1 4" id="KW-0547">Nucleotide-binding</keyword>
<dbReference type="AlphaFoldDB" id="X7EJ15"/>
<evidence type="ECO:0000256" key="3">
    <source>
        <dbReference type="ARBA" id="ARBA00023054"/>
    </source>
</evidence>
<dbReference type="InterPro" id="IPR027417">
    <property type="entry name" value="P-loop_NTPase"/>
</dbReference>
<dbReference type="GO" id="GO:0016887">
    <property type="term" value="F:ATP hydrolysis activity"/>
    <property type="evidence" value="ECO:0007669"/>
    <property type="project" value="InterPro"/>
</dbReference>
<gene>
    <name evidence="7" type="ORF">OCH239_11850</name>
</gene>
<organism evidence="7 8">
    <name type="scientific">Roseivivax halodurans JCM 10272</name>
    <dbReference type="NCBI Taxonomy" id="1449350"/>
    <lineage>
        <taxon>Bacteria</taxon>
        <taxon>Pseudomonadati</taxon>
        <taxon>Pseudomonadota</taxon>
        <taxon>Alphaproteobacteria</taxon>
        <taxon>Rhodobacterales</taxon>
        <taxon>Roseobacteraceae</taxon>
        <taxon>Roseivivax</taxon>
    </lineage>
</organism>
<protein>
    <submittedName>
        <fullName evidence="7">ATPase AAA</fullName>
    </submittedName>
</protein>
<evidence type="ECO:0000259" key="6">
    <source>
        <dbReference type="SMART" id="SM01073"/>
    </source>
</evidence>
<accession>X7EJ15</accession>
<dbReference type="PATRIC" id="fig|1449350.3.peg.982"/>
<keyword evidence="3" id="KW-0175">Coiled coil</keyword>
<dbReference type="PROSITE" id="PS00674">
    <property type="entry name" value="AAA"/>
    <property type="match status" value="2"/>
</dbReference>
<dbReference type="InterPro" id="IPR003959">
    <property type="entry name" value="ATPase_AAA_core"/>
</dbReference>
<dbReference type="SMART" id="SM01073">
    <property type="entry name" value="CDC48_N"/>
    <property type="match status" value="1"/>
</dbReference>
<comment type="similarity">
    <text evidence="4">Belongs to the AAA ATPase family.</text>
</comment>
<dbReference type="InterPro" id="IPR050168">
    <property type="entry name" value="AAA_ATPase_domain"/>
</dbReference>
<reference evidence="7 8" key="1">
    <citation type="submission" date="2014-01" db="EMBL/GenBank/DDBJ databases">
        <title>Roseivivax halodurans JCM 10272 Genome Sequencing.</title>
        <authorList>
            <person name="Lai Q."/>
            <person name="Li G."/>
            <person name="Shao Z."/>
        </authorList>
    </citation>
    <scope>NUCLEOTIDE SEQUENCE [LARGE SCALE GENOMIC DNA]</scope>
    <source>
        <strain evidence="7 8">JCM 10272</strain>
    </source>
</reference>
<feature type="domain" description="AAA+ ATPase" evidence="5">
    <location>
        <begin position="195"/>
        <end position="333"/>
    </location>
</feature>
<name>X7EJ15_9RHOB</name>
<dbReference type="eggNOG" id="COG1222">
    <property type="taxonomic scope" value="Bacteria"/>
</dbReference>
<dbReference type="GO" id="GO:0005737">
    <property type="term" value="C:cytoplasm"/>
    <property type="evidence" value="ECO:0007669"/>
    <property type="project" value="UniProtKB-ARBA"/>
</dbReference>
<dbReference type="SMART" id="SM00382">
    <property type="entry name" value="AAA"/>
    <property type="match status" value="2"/>
</dbReference>
<dbReference type="SUPFAM" id="SSF50692">
    <property type="entry name" value="ADC-like"/>
    <property type="match status" value="1"/>
</dbReference>
<dbReference type="InterPro" id="IPR041569">
    <property type="entry name" value="AAA_lid_3"/>
</dbReference>
<dbReference type="Gene3D" id="1.10.8.60">
    <property type="match status" value="2"/>
</dbReference>
<dbReference type="InterPro" id="IPR003960">
    <property type="entry name" value="ATPase_AAA_CS"/>
</dbReference>
<dbReference type="FunFam" id="3.40.50.300:FF:001025">
    <property type="entry name" value="ATPase family, AAA domain-containing 2B"/>
    <property type="match status" value="1"/>
</dbReference>
<dbReference type="SUPFAM" id="SSF52540">
    <property type="entry name" value="P-loop containing nucleoside triphosphate hydrolases"/>
    <property type="match status" value="2"/>
</dbReference>
<dbReference type="GO" id="GO:0005524">
    <property type="term" value="F:ATP binding"/>
    <property type="evidence" value="ECO:0007669"/>
    <property type="project" value="UniProtKB-KW"/>
</dbReference>
<dbReference type="InterPro" id="IPR009010">
    <property type="entry name" value="Asp_de-COase-like_dom_sf"/>
</dbReference>
<dbReference type="OrthoDB" id="9809379at2"/>
<evidence type="ECO:0000256" key="4">
    <source>
        <dbReference type="RuleBase" id="RU003651"/>
    </source>
</evidence>
<dbReference type="EMBL" id="JALZ01000003">
    <property type="protein sequence ID" value="ETX15865.1"/>
    <property type="molecule type" value="Genomic_DNA"/>
</dbReference>
<sequence length="701" mass="73243">MSGLTLTARLDPEEKRGLVRLSRGALARGGLLPGDPVRVGGARETHGRAVPGDVADGDVALGACLAGNSGVAEGEPVTLCRAALAPLRSVALRLDAMERARPDDLRDGLFDMALTEGDRLRVALPGGHAADVEIAEVSPEPAGFLTEATTISLVTRTARPYDGIGGLETQIAQVHEVVAAPLLRPELYERLGLPAPRGILFTGPPGSGKTLLARAVAARTQASFFHIAGPEIVSKHYGESERALREIFESARRAAPAILFIDEIDAIAPARAALSDEKQVERRVVAQLLTLLDGLEDRGRVVVLAATNPPDMIDPALRRPGRFDREIAFRPPTPDQRRAILEVHLARSPLARDADLAAIAEASHGYVGADLAALAREAAVAALSRAVKDAKGEANVALEDLTITQADLRAGLDATGPSALRGLSSEARPVTWDNLGGLTAARHALDVALLQPRRHPGLCAALGVRPARGVLLSGPPGSGKTLLARALATETGMNLVPVRPPRVLSRYLGDAERAVSDIFRTARDTAPTLIFFDEFDALAPRRGGQDAVLDRIVAQLLVELDGLEDREDVLVVAATNRAASLDPALTRPGRFDAVIDCAVPEAAERASILAVHLAGRPCAPDVTAEAIAAETEGASGADLADLVAAAARAALARLIAGGESPAAPEITGEDVAAALAARRAALQVRSTDFVSEGSQTCRMTS</sequence>
<feature type="domain" description="AAA+ ATPase" evidence="5">
    <location>
        <begin position="466"/>
        <end position="601"/>
    </location>
</feature>
<evidence type="ECO:0000313" key="7">
    <source>
        <dbReference type="EMBL" id="ETX15865.1"/>
    </source>
</evidence>
<dbReference type="InterPro" id="IPR003338">
    <property type="entry name" value="CDC4_N-term_subdom"/>
</dbReference>
<feature type="domain" description="CDC48 N-terminal subdomain" evidence="6">
    <location>
        <begin position="5"/>
        <end position="85"/>
    </location>
</feature>
<dbReference type="RefSeq" id="WP_051489262.1">
    <property type="nucleotide sequence ID" value="NZ_JALZ01000003.1"/>
</dbReference>
<evidence type="ECO:0000259" key="5">
    <source>
        <dbReference type="SMART" id="SM00382"/>
    </source>
</evidence>
<dbReference type="STRING" id="1449350.OCH239_11850"/>
<dbReference type="CDD" id="cd19503">
    <property type="entry name" value="RecA-like_CDC48_NLV2_r1-like"/>
    <property type="match status" value="1"/>
</dbReference>
<dbReference type="Pfam" id="PF00004">
    <property type="entry name" value="AAA"/>
    <property type="match status" value="2"/>
</dbReference>
<dbReference type="Proteomes" id="UP000022447">
    <property type="component" value="Unassembled WGS sequence"/>
</dbReference>
<evidence type="ECO:0000256" key="1">
    <source>
        <dbReference type="ARBA" id="ARBA00022741"/>
    </source>
</evidence>
<proteinExistence type="inferred from homology"/>
<evidence type="ECO:0000313" key="8">
    <source>
        <dbReference type="Proteomes" id="UP000022447"/>
    </source>
</evidence>
<dbReference type="PANTHER" id="PTHR23077">
    <property type="entry name" value="AAA-FAMILY ATPASE"/>
    <property type="match status" value="1"/>
</dbReference>
<dbReference type="Gene3D" id="3.40.50.300">
    <property type="entry name" value="P-loop containing nucleotide triphosphate hydrolases"/>
    <property type="match status" value="2"/>
</dbReference>
<keyword evidence="8" id="KW-1185">Reference proteome</keyword>
<dbReference type="FunFam" id="3.40.50.300:FF:000012">
    <property type="entry name" value="Transitional endoplasmic reticulum ATPase"/>
    <property type="match status" value="1"/>
</dbReference>